<keyword evidence="3" id="KW-1185">Reference proteome</keyword>
<reference evidence="2" key="1">
    <citation type="journal article" date="2020" name="New Phytol.">
        <title>Comparative genomics reveals dynamic genome evolution in host specialist ectomycorrhizal fungi.</title>
        <authorList>
            <person name="Lofgren L.A."/>
            <person name="Nguyen N.H."/>
            <person name="Vilgalys R."/>
            <person name="Ruytinx J."/>
            <person name="Liao H.L."/>
            <person name="Branco S."/>
            <person name="Kuo A."/>
            <person name="LaButti K."/>
            <person name="Lipzen A."/>
            <person name="Andreopoulos W."/>
            <person name="Pangilinan J."/>
            <person name="Riley R."/>
            <person name="Hundley H."/>
            <person name="Na H."/>
            <person name="Barry K."/>
            <person name="Grigoriev I.V."/>
            <person name="Stajich J.E."/>
            <person name="Kennedy P.G."/>
        </authorList>
    </citation>
    <scope>NUCLEOTIDE SEQUENCE</scope>
    <source>
        <strain evidence="2">DOB743</strain>
    </source>
</reference>
<sequence>MRSCLLAAALVWMPDTLAQKGIFAELSFAVLVCCLVLVDDACLASHMSDEYSGLDHNLLEYYCHGNISRLNTERY</sequence>
<feature type="chain" id="PRO_5040153110" evidence="1">
    <location>
        <begin position="19"/>
        <end position="75"/>
    </location>
</feature>
<gene>
    <name evidence="2" type="ORF">EV702DRAFT_1069709</name>
</gene>
<name>A0A9P7A619_9AGAM</name>
<accession>A0A9P7A619</accession>
<comment type="caution">
    <text evidence="2">The sequence shown here is derived from an EMBL/GenBank/DDBJ whole genome shotgun (WGS) entry which is preliminary data.</text>
</comment>
<evidence type="ECO:0000313" key="3">
    <source>
        <dbReference type="Proteomes" id="UP000714275"/>
    </source>
</evidence>
<dbReference type="Proteomes" id="UP000714275">
    <property type="component" value="Unassembled WGS sequence"/>
</dbReference>
<keyword evidence="1" id="KW-0732">Signal</keyword>
<proteinExistence type="predicted"/>
<evidence type="ECO:0000313" key="2">
    <source>
        <dbReference type="EMBL" id="KAG1782111.1"/>
    </source>
</evidence>
<feature type="signal peptide" evidence="1">
    <location>
        <begin position="1"/>
        <end position="18"/>
    </location>
</feature>
<evidence type="ECO:0000256" key="1">
    <source>
        <dbReference type="SAM" id="SignalP"/>
    </source>
</evidence>
<dbReference type="AlphaFoldDB" id="A0A9P7A619"/>
<organism evidence="2 3">
    <name type="scientific">Suillus placidus</name>
    <dbReference type="NCBI Taxonomy" id="48579"/>
    <lineage>
        <taxon>Eukaryota</taxon>
        <taxon>Fungi</taxon>
        <taxon>Dikarya</taxon>
        <taxon>Basidiomycota</taxon>
        <taxon>Agaricomycotina</taxon>
        <taxon>Agaricomycetes</taxon>
        <taxon>Agaricomycetidae</taxon>
        <taxon>Boletales</taxon>
        <taxon>Suillineae</taxon>
        <taxon>Suillaceae</taxon>
        <taxon>Suillus</taxon>
    </lineage>
</organism>
<dbReference type="EMBL" id="JABBWD010000004">
    <property type="protein sequence ID" value="KAG1782111.1"/>
    <property type="molecule type" value="Genomic_DNA"/>
</dbReference>
<protein>
    <submittedName>
        <fullName evidence="2">Uncharacterized protein</fullName>
    </submittedName>
</protein>